<evidence type="ECO:0000256" key="4">
    <source>
        <dbReference type="ARBA" id="ARBA00022679"/>
    </source>
</evidence>
<dbReference type="Gene3D" id="3.40.640.10">
    <property type="entry name" value="Type I PLP-dependent aspartate aminotransferase-like (Major domain)"/>
    <property type="match status" value="1"/>
</dbReference>
<keyword evidence="4 8" id="KW-0808">Transferase</keyword>
<protein>
    <recommendedName>
        <fullName evidence="3 8">Cysteine desulfurase</fullName>
        <ecNumber evidence="3 8">2.8.1.7</ecNumber>
    </recommendedName>
</protein>
<feature type="domain" description="Aminotransferase class V" evidence="9">
    <location>
        <begin position="24"/>
        <end position="393"/>
    </location>
</feature>
<keyword evidence="5 8" id="KW-0663">Pyridoxal phosphate</keyword>
<dbReference type="EC" id="2.8.1.7" evidence="3 8"/>
<dbReference type="EMBL" id="VVUY01000003">
    <property type="protein sequence ID" value="KAA2563055.1"/>
    <property type="molecule type" value="Genomic_DNA"/>
</dbReference>
<evidence type="ECO:0000313" key="12">
    <source>
        <dbReference type="Proteomes" id="UP000195772"/>
    </source>
</evidence>
<organism evidence="11 12">
    <name type="scientific">Alistipes onderdonkii</name>
    <dbReference type="NCBI Taxonomy" id="328813"/>
    <lineage>
        <taxon>Bacteria</taxon>
        <taxon>Pseudomonadati</taxon>
        <taxon>Bacteroidota</taxon>
        <taxon>Bacteroidia</taxon>
        <taxon>Bacteroidales</taxon>
        <taxon>Rikenellaceae</taxon>
        <taxon>Alistipes</taxon>
    </lineage>
</organism>
<dbReference type="PANTHER" id="PTHR43586:SF8">
    <property type="entry name" value="CYSTEINE DESULFURASE 1, CHLOROPLASTIC"/>
    <property type="match status" value="1"/>
</dbReference>
<comment type="caution">
    <text evidence="11">The sequence shown here is derived from an EMBL/GenBank/DDBJ whole genome shotgun (WGS) entry which is preliminary data.</text>
</comment>
<dbReference type="eggNOG" id="COG0520">
    <property type="taxonomic scope" value="Bacteria"/>
</dbReference>
<accession>A0A1Y3QWN5</accession>
<evidence type="ECO:0000256" key="6">
    <source>
        <dbReference type="ARBA" id="ARBA00050776"/>
    </source>
</evidence>
<dbReference type="NCBIfam" id="TIGR01979">
    <property type="entry name" value="sufS"/>
    <property type="match status" value="1"/>
</dbReference>
<dbReference type="Gene3D" id="3.90.1150.10">
    <property type="entry name" value="Aspartate Aminotransferase, domain 1"/>
    <property type="match status" value="1"/>
</dbReference>
<evidence type="ECO:0000256" key="5">
    <source>
        <dbReference type="ARBA" id="ARBA00022898"/>
    </source>
</evidence>
<dbReference type="SUPFAM" id="SSF53383">
    <property type="entry name" value="PLP-dependent transferases"/>
    <property type="match status" value="1"/>
</dbReference>
<dbReference type="InterPro" id="IPR010970">
    <property type="entry name" value="Cys_dSase_SufS"/>
</dbReference>
<dbReference type="OrthoDB" id="9804366at2"/>
<reference evidence="11" key="2">
    <citation type="journal article" date="2018" name="BMC Genomics">
        <title>Whole genome sequencing and function prediction of 133 gut anaerobes isolated from chicken caecum in pure cultures.</title>
        <authorList>
            <person name="Medvecky M."/>
            <person name="Cejkova D."/>
            <person name="Polansky O."/>
            <person name="Karasova D."/>
            <person name="Kubasova T."/>
            <person name="Cizek A."/>
            <person name="Rychlik I."/>
        </authorList>
    </citation>
    <scope>NUCLEOTIDE SEQUENCE</scope>
    <source>
        <strain evidence="11">An90</strain>
    </source>
</reference>
<dbReference type="GO" id="GO:0031071">
    <property type="term" value="F:cysteine desulfurase activity"/>
    <property type="evidence" value="ECO:0007669"/>
    <property type="project" value="UniProtKB-UniRule"/>
</dbReference>
<dbReference type="Proteomes" id="UP000195772">
    <property type="component" value="Unassembled WGS sequence"/>
</dbReference>
<dbReference type="InterPro" id="IPR015421">
    <property type="entry name" value="PyrdxlP-dep_Trfase_major"/>
</dbReference>
<reference evidence="12" key="1">
    <citation type="submission" date="2017-04" db="EMBL/GenBank/DDBJ databases">
        <title>Function of individual gut microbiota members based on whole genome sequencing of pure cultures obtained from chicken caecum.</title>
        <authorList>
            <person name="Medvecky M."/>
            <person name="Cejkova D."/>
            <person name="Polansky O."/>
            <person name="Karasova D."/>
            <person name="Kubasova T."/>
            <person name="Cizek A."/>
            <person name="Rychlik I."/>
        </authorList>
    </citation>
    <scope>NUCLEOTIDE SEQUENCE [LARGE SCALE GENOMIC DNA]</scope>
    <source>
        <strain evidence="12">An90</strain>
    </source>
</reference>
<name>A0A1Y3QWN5_9BACT</name>
<evidence type="ECO:0000313" key="13">
    <source>
        <dbReference type="Proteomes" id="UP000323119"/>
    </source>
</evidence>
<dbReference type="Proteomes" id="UP000323119">
    <property type="component" value="Unassembled WGS sequence"/>
</dbReference>
<dbReference type="AlphaFoldDB" id="A0A1Y3QWN5"/>
<dbReference type="GO" id="GO:0006534">
    <property type="term" value="P:cysteine metabolic process"/>
    <property type="evidence" value="ECO:0007669"/>
    <property type="project" value="UniProtKB-UniRule"/>
</dbReference>
<dbReference type="GO" id="GO:0030170">
    <property type="term" value="F:pyridoxal phosphate binding"/>
    <property type="evidence" value="ECO:0007669"/>
    <property type="project" value="UniProtKB-UniRule"/>
</dbReference>
<comment type="function">
    <text evidence="8">Catalyzes the removal of elemental sulfur and selenium atoms from L-cysteine, L-cystine, L-selenocysteine, and L-selenocystine to produce L-alanine.</text>
</comment>
<dbReference type="RefSeq" id="WP_018695349.1">
    <property type="nucleotide sequence ID" value="NZ_CP102251.1"/>
</dbReference>
<dbReference type="EMBL" id="NFHB01000003">
    <property type="protein sequence ID" value="OUN04102.1"/>
    <property type="molecule type" value="Genomic_DNA"/>
</dbReference>
<dbReference type="CDD" id="cd06453">
    <property type="entry name" value="SufS_like"/>
    <property type="match status" value="1"/>
</dbReference>
<evidence type="ECO:0000256" key="7">
    <source>
        <dbReference type="RuleBase" id="RU004504"/>
    </source>
</evidence>
<dbReference type="InterPro" id="IPR015422">
    <property type="entry name" value="PyrdxlP-dep_Trfase_small"/>
</dbReference>
<dbReference type="InterPro" id="IPR015424">
    <property type="entry name" value="PyrdxlP-dep_Trfase"/>
</dbReference>
<evidence type="ECO:0000256" key="8">
    <source>
        <dbReference type="RuleBase" id="RU004506"/>
    </source>
</evidence>
<dbReference type="PROSITE" id="PS00595">
    <property type="entry name" value="AA_TRANSFER_CLASS_5"/>
    <property type="match status" value="1"/>
</dbReference>
<gene>
    <name evidence="11" type="ORF">B5G41_06505</name>
    <name evidence="10" type="ORF">F2S36_04465</name>
</gene>
<evidence type="ECO:0000259" key="9">
    <source>
        <dbReference type="Pfam" id="PF00266"/>
    </source>
</evidence>
<evidence type="ECO:0000313" key="10">
    <source>
        <dbReference type="EMBL" id="KAA2563055.1"/>
    </source>
</evidence>
<dbReference type="InterPro" id="IPR000192">
    <property type="entry name" value="Aminotrans_V_dom"/>
</dbReference>
<sequence>MFDVEKIRGEFPILGREVYGKPLVYLDSGATAQKPLAVIEMVDYLQRGLNANIHRGVHYLSEEATTLYEAARERIGAFIGAAEKEEVVFTAGATASLNTVAYAWGEKFVRAGDNILVSEMEHHSNIVPWQMLAERKGAEIRVLPFDDEGRLCTELLPSLLDDKTRIVAVTQASNTLGTRPDLRPVIDAAHAVGAIAVVDGCQGVVHGGVDVQALDCDFYAFSGHKLFGPTGIGVLYGKRALLEAMPPFLGGGDMVDTVTFAKTTYAPVPLKFEAGTANFTGAIALGEAVKFVGRFDPAEVEAHEAALLHRATERLTAVDGLRIYGTTPGKCAIVSFNVEGVHPYDMGMILDKLGIAVRTGQHCAEPTMTHFSTTGMCRASFALYNTLAEADALADGVERAVRMLRG</sequence>
<evidence type="ECO:0000256" key="1">
    <source>
        <dbReference type="ARBA" id="ARBA00001933"/>
    </source>
</evidence>
<comment type="cofactor">
    <cofactor evidence="1 7">
        <name>pyridoxal 5'-phosphate</name>
        <dbReference type="ChEBI" id="CHEBI:597326"/>
    </cofactor>
</comment>
<dbReference type="Pfam" id="PF00266">
    <property type="entry name" value="Aminotran_5"/>
    <property type="match status" value="1"/>
</dbReference>
<evidence type="ECO:0000256" key="2">
    <source>
        <dbReference type="ARBA" id="ARBA00010447"/>
    </source>
</evidence>
<comment type="catalytic activity">
    <reaction evidence="6 8">
        <text>(sulfur carrier)-H + L-cysteine = (sulfur carrier)-SH + L-alanine</text>
        <dbReference type="Rhea" id="RHEA:43892"/>
        <dbReference type="Rhea" id="RHEA-COMP:14737"/>
        <dbReference type="Rhea" id="RHEA-COMP:14739"/>
        <dbReference type="ChEBI" id="CHEBI:29917"/>
        <dbReference type="ChEBI" id="CHEBI:35235"/>
        <dbReference type="ChEBI" id="CHEBI:57972"/>
        <dbReference type="ChEBI" id="CHEBI:64428"/>
        <dbReference type="EC" id="2.8.1.7"/>
    </reaction>
</comment>
<evidence type="ECO:0000256" key="3">
    <source>
        <dbReference type="ARBA" id="ARBA00012239"/>
    </source>
</evidence>
<evidence type="ECO:0000313" key="11">
    <source>
        <dbReference type="EMBL" id="OUN04102.1"/>
    </source>
</evidence>
<proteinExistence type="inferred from homology"/>
<comment type="similarity">
    <text evidence="2 8">Belongs to the class-V pyridoxal-phosphate-dependent aminotransferase family. Csd subfamily.</text>
</comment>
<dbReference type="PANTHER" id="PTHR43586">
    <property type="entry name" value="CYSTEINE DESULFURASE"/>
    <property type="match status" value="1"/>
</dbReference>
<reference evidence="10 13" key="3">
    <citation type="journal article" date="2019" name="Nat. Med.">
        <title>A library of human gut bacterial isolates paired with longitudinal multiomics data enables mechanistic microbiome research.</title>
        <authorList>
            <person name="Poyet M."/>
            <person name="Groussin M."/>
            <person name="Gibbons S.M."/>
            <person name="Avila-Pacheco J."/>
            <person name="Jiang X."/>
            <person name="Kearney S.M."/>
            <person name="Perrotta A.R."/>
            <person name="Berdy B."/>
            <person name="Zhao S."/>
            <person name="Lieberman T.D."/>
            <person name="Swanson P.K."/>
            <person name="Smith M."/>
            <person name="Roesemann S."/>
            <person name="Alexander J.E."/>
            <person name="Rich S.A."/>
            <person name="Livny J."/>
            <person name="Vlamakis H."/>
            <person name="Clish C."/>
            <person name="Bullock K."/>
            <person name="Deik A."/>
            <person name="Scott J."/>
            <person name="Pierce K.A."/>
            <person name="Xavier R.J."/>
            <person name="Alm E.J."/>
        </authorList>
    </citation>
    <scope>NUCLEOTIDE SEQUENCE [LARGE SCALE GENOMIC DNA]</scope>
    <source>
        <strain evidence="10 13">BIOML-A204</strain>
    </source>
</reference>
<dbReference type="InterPro" id="IPR020578">
    <property type="entry name" value="Aminotrans_V_PyrdxlP_BS"/>
</dbReference>